<protein>
    <recommendedName>
        <fullName evidence="3">histidine kinase</fullName>
        <ecNumber evidence="3">2.7.13.3</ecNumber>
    </recommendedName>
</protein>
<evidence type="ECO:0000256" key="1">
    <source>
        <dbReference type="ARBA" id="ARBA00000085"/>
    </source>
</evidence>
<comment type="catalytic activity">
    <reaction evidence="1">
        <text>ATP + protein L-histidine = ADP + protein N-phospho-L-histidine.</text>
        <dbReference type="EC" id="2.7.13.3"/>
    </reaction>
</comment>
<organism evidence="10">
    <name type="scientific">marine sediment metagenome</name>
    <dbReference type="NCBI Taxonomy" id="412755"/>
    <lineage>
        <taxon>unclassified sequences</taxon>
        <taxon>metagenomes</taxon>
        <taxon>ecological metagenomes</taxon>
    </lineage>
</organism>
<evidence type="ECO:0000259" key="9">
    <source>
        <dbReference type="PROSITE" id="PS50109"/>
    </source>
</evidence>
<dbReference type="EMBL" id="BARS01030545">
    <property type="protein sequence ID" value="GAG23071.1"/>
    <property type="molecule type" value="Genomic_DNA"/>
</dbReference>
<dbReference type="InterPro" id="IPR003661">
    <property type="entry name" value="HisK_dim/P_dom"/>
</dbReference>
<dbReference type="SUPFAM" id="SSF47384">
    <property type="entry name" value="Homodimeric domain of signal transducing histidine kinase"/>
    <property type="match status" value="1"/>
</dbReference>
<sequence>MSAALAATDMVLAREQKLHALDGLAAAAAHELGTPLSTIAVVTKELEHHIGADDPLRDDIKLLNAQALRCREILLKLTRHPSEQDPLHARVSVRAMLEEAAAPYRSGKANITFVVGPEGAEGGAASPEAVAERRPGVIYGLGNIIENATEFALKEVTIRALWNTAEVVVTITDDGPGFPPDVMDSVGEPYVTTRPAEDVAGMS</sequence>
<dbReference type="Pfam" id="PF02518">
    <property type="entry name" value="HATPase_c"/>
    <property type="match status" value="1"/>
</dbReference>
<dbReference type="GO" id="GO:0005886">
    <property type="term" value="C:plasma membrane"/>
    <property type="evidence" value="ECO:0007669"/>
    <property type="project" value="UniProtKB-SubCell"/>
</dbReference>
<dbReference type="GO" id="GO:0005524">
    <property type="term" value="F:ATP binding"/>
    <property type="evidence" value="ECO:0007669"/>
    <property type="project" value="UniProtKB-KW"/>
</dbReference>
<evidence type="ECO:0000256" key="2">
    <source>
        <dbReference type="ARBA" id="ARBA00004651"/>
    </source>
</evidence>
<dbReference type="SUPFAM" id="SSF55874">
    <property type="entry name" value="ATPase domain of HSP90 chaperone/DNA topoisomerase II/histidine kinase"/>
    <property type="match status" value="1"/>
</dbReference>
<evidence type="ECO:0000256" key="3">
    <source>
        <dbReference type="ARBA" id="ARBA00012438"/>
    </source>
</evidence>
<proteinExistence type="predicted"/>
<keyword evidence="7" id="KW-0418">Kinase</keyword>
<dbReference type="EC" id="2.7.13.3" evidence="3"/>
<name>X0XDP4_9ZZZZ</name>
<dbReference type="PANTHER" id="PTHR44936">
    <property type="entry name" value="SENSOR PROTEIN CREC"/>
    <property type="match status" value="1"/>
</dbReference>
<evidence type="ECO:0000256" key="4">
    <source>
        <dbReference type="ARBA" id="ARBA00022475"/>
    </source>
</evidence>
<keyword evidence="6" id="KW-0547">Nucleotide-binding</keyword>
<dbReference type="PANTHER" id="PTHR44936:SF10">
    <property type="entry name" value="SENSOR PROTEIN RSTB"/>
    <property type="match status" value="1"/>
</dbReference>
<evidence type="ECO:0000256" key="8">
    <source>
        <dbReference type="ARBA" id="ARBA00022840"/>
    </source>
</evidence>
<accession>X0XDP4</accession>
<keyword evidence="4" id="KW-0472">Membrane</keyword>
<feature type="domain" description="Histidine kinase" evidence="9">
    <location>
        <begin position="27"/>
        <end position="203"/>
    </location>
</feature>
<dbReference type="Gene3D" id="3.30.565.10">
    <property type="entry name" value="Histidine kinase-like ATPase, C-terminal domain"/>
    <property type="match status" value="1"/>
</dbReference>
<dbReference type="InterPro" id="IPR036890">
    <property type="entry name" value="HATPase_C_sf"/>
</dbReference>
<dbReference type="InterPro" id="IPR036097">
    <property type="entry name" value="HisK_dim/P_sf"/>
</dbReference>
<keyword evidence="5" id="KW-0808">Transferase</keyword>
<dbReference type="InterPro" id="IPR003594">
    <property type="entry name" value="HATPase_dom"/>
</dbReference>
<reference evidence="10" key="1">
    <citation type="journal article" date="2014" name="Front. Microbiol.">
        <title>High frequency of phylogenetically diverse reductive dehalogenase-homologous genes in deep subseafloor sedimentary metagenomes.</title>
        <authorList>
            <person name="Kawai M."/>
            <person name="Futagami T."/>
            <person name="Toyoda A."/>
            <person name="Takaki Y."/>
            <person name="Nishi S."/>
            <person name="Hori S."/>
            <person name="Arai W."/>
            <person name="Tsubouchi T."/>
            <person name="Morono Y."/>
            <person name="Uchiyama I."/>
            <person name="Ito T."/>
            <person name="Fujiyama A."/>
            <person name="Inagaki F."/>
            <person name="Takami H."/>
        </authorList>
    </citation>
    <scope>NUCLEOTIDE SEQUENCE</scope>
    <source>
        <strain evidence="10">Expedition CK06-06</strain>
    </source>
</reference>
<dbReference type="InterPro" id="IPR005467">
    <property type="entry name" value="His_kinase_dom"/>
</dbReference>
<evidence type="ECO:0000313" key="10">
    <source>
        <dbReference type="EMBL" id="GAG23071.1"/>
    </source>
</evidence>
<evidence type="ECO:0000256" key="6">
    <source>
        <dbReference type="ARBA" id="ARBA00022741"/>
    </source>
</evidence>
<evidence type="ECO:0000256" key="5">
    <source>
        <dbReference type="ARBA" id="ARBA00022679"/>
    </source>
</evidence>
<dbReference type="GO" id="GO:0000155">
    <property type="term" value="F:phosphorelay sensor kinase activity"/>
    <property type="evidence" value="ECO:0007669"/>
    <property type="project" value="InterPro"/>
</dbReference>
<gene>
    <name evidence="10" type="ORF">S01H1_47638</name>
</gene>
<evidence type="ECO:0000256" key="7">
    <source>
        <dbReference type="ARBA" id="ARBA00022777"/>
    </source>
</evidence>
<dbReference type="CDD" id="cd00082">
    <property type="entry name" value="HisKA"/>
    <property type="match status" value="1"/>
</dbReference>
<keyword evidence="4" id="KW-1003">Cell membrane</keyword>
<comment type="caution">
    <text evidence="10">The sequence shown here is derived from an EMBL/GenBank/DDBJ whole genome shotgun (WGS) entry which is preliminary data.</text>
</comment>
<dbReference type="InterPro" id="IPR050980">
    <property type="entry name" value="2C_sensor_his_kinase"/>
</dbReference>
<dbReference type="Gene3D" id="1.10.287.130">
    <property type="match status" value="1"/>
</dbReference>
<comment type="subcellular location">
    <subcellularLocation>
        <location evidence="2">Cell membrane</location>
        <topology evidence="2">Multi-pass membrane protein</topology>
    </subcellularLocation>
</comment>
<dbReference type="PROSITE" id="PS50109">
    <property type="entry name" value="HIS_KIN"/>
    <property type="match status" value="1"/>
</dbReference>
<keyword evidence="8" id="KW-0067">ATP-binding</keyword>
<feature type="non-terminal residue" evidence="10">
    <location>
        <position position="203"/>
    </location>
</feature>
<dbReference type="AlphaFoldDB" id="X0XDP4"/>